<sequence length="180" mass="20071">MNARTQVTVEEVQGAIRSAVRAAFPAMKCTDFYYDDRARLPVPACLLELTEMEPCAESDPGSGQLAVTARFSAYLLIGFRTERAHLSICTLAAAFARLAHRNRWGLPVEPATVTAISPDHFNPEFDQYLVWRVDWQQIIHLAQSVWDDDEPVPRVALGSWSPEIGPAYEPSYTTTEKDSG</sequence>
<keyword evidence="2" id="KW-1185">Reference proteome</keyword>
<dbReference type="OrthoDB" id="5464992at2"/>
<dbReference type="AlphaFoldDB" id="A0A143DEE7"/>
<evidence type="ECO:0000313" key="2">
    <source>
        <dbReference type="Proteomes" id="UP000076066"/>
    </source>
</evidence>
<evidence type="ECO:0000313" key="1">
    <source>
        <dbReference type="EMBL" id="AMW34890.1"/>
    </source>
</evidence>
<dbReference type="STRING" id="1549855.AY555_06520"/>
<gene>
    <name evidence="1" type="ORF">AY555_06520</name>
</gene>
<dbReference type="GeneID" id="53316808"/>
<protein>
    <recommendedName>
        <fullName evidence="3">Gp37 protein</fullName>
    </recommendedName>
</protein>
<accession>A0A143DEE7</accession>
<reference evidence="1 2" key="1">
    <citation type="submission" date="2016-02" db="EMBL/GenBank/DDBJ databases">
        <title>Complete Genome of H5569, the type strain of the newly described species Haematospirillium jordaniae.</title>
        <authorList>
            <person name="Nicholson A.C."/>
            <person name="Humrighouse B.W."/>
            <person name="Loparov V."/>
            <person name="McQuiston J.R."/>
        </authorList>
    </citation>
    <scope>NUCLEOTIDE SEQUENCE [LARGE SCALE GENOMIC DNA]</scope>
    <source>
        <strain evidence="1 2">H5569</strain>
    </source>
</reference>
<name>A0A143DEE7_9PROT</name>
<organism evidence="1 2">
    <name type="scientific">Haematospirillum jordaniae</name>
    <dbReference type="NCBI Taxonomy" id="1549855"/>
    <lineage>
        <taxon>Bacteria</taxon>
        <taxon>Pseudomonadati</taxon>
        <taxon>Pseudomonadota</taxon>
        <taxon>Alphaproteobacteria</taxon>
        <taxon>Rhodospirillales</taxon>
        <taxon>Novispirillaceae</taxon>
        <taxon>Haematospirillum</taxon>
    </lineage>
</organism>
<dbReference type="KEGG" id="hjo:AY555_06520"/>
<proteinExistence type="predicted"/>
<dbReference type="RefSeq" id="WP_066134966.1">
    <property type="nucleotide sequence ID" value="NZ_CP014525.1"/>
</dbReference>
<evidence type="ECO:0008006" key="3">
    <source>
        <dbReference type="Google" id="ProtNLM"/>
    </source>
</evidence>
<dbReference type="EMBL" id="CP014525">
    <property type="protein sequence ID" value="AMW34890.1"/>
    <property type="molecule type" value="Genomic_DNA"/>
</dbReference>
<dbReference type="Proteomes" id="UP000076066">
    <property type="component" value="Chromosome"/>
</dbReference>